<dbReference type="Pfam" id="PF00248">
    <property type="entry name" value="Aldo_ket_red"/>
    <property type="match status" value="1"/>
</dbReference>
<feature type="site" description="Lowers pKa of active site Tyr" evidence="4">
    <location>
        <position position="82"/>
    </location>
</feature>
<feature type="active site" description="Proton donor" evidence="2">
    <location>
        <position position="57"/>
    </location>
</feature>
<dbReference type="PROSITE" id="PS00798">
    <property type="entry name" value="ALDOKETO_REDUCTASE_1"/>
    <property type="match status" value="1"/>
</dbReference>
<evidence type="ECO:0000259" key="6">
    <source>
        <dbReference type="Pfam" id="PF00248"/>
    </source>
</evidence>
<dbReference type="AlphaFoldDB" id="A0A9P3LDJ6"/>
<dbReference type="InterPro" id="IPR018170">
    <property type="entry name" value="Aldo/ket_reductase_CS"/>
</dbReference>
<evidence type="ECO:0000313" key="7">
    <source>
        <dbReference type="EMBL" id="GJE91330.1"/>
    </source>
</evidence>
<dbReference type="OrthoDB" id="416253at2759"/>
<dbReference type="GO" id="GO:0016616">
    <property type="term" value="F:oxidoreductase activity, acting on the CH-OH group of donors, NAD or NADP as acceptor"/>
    <property type="evidence" value="ECO:0007669"/>
    <property type="project" value="UniProtKB-ARBA"/>
</dbReference>
<dbReference type="PIRSF" id="PIRSF000097">
    <property type="entry name" value="AKR"/>
    <property type="match status" value="1"/>
</dbReference>
<evidence type="ECO:0000256" key="2">
    <source>
        <dbReference type="PIRSR" id="PIRSR000097-1"/>
    </source>
</evidence>
<evidence type="ECO:0000256" key="5">
    <source>
        <dbReference type="SAM" id="MobiDB-lite"/>
    </source>
</evidence>
<sequence>MSHPEQPYVTLNNGLKMPAIGLGCWSGNTPEERESGYSWILGALKNGYRHLDTAHDYGTEGVVGRAVQDSGIPREEVWVTTKLPLHHHGKVAASYEESCNNAKLDYYDLWLMHWPQAFANIDDKPNPRHPGPNGEPDGGDFIVTDTPTFSETWADMEKVYQAGKVKTIGVSNFSVKNLKILLQTAKIVPAVNQVEMHPHQAQPELLEFCRAHGIVLTAYSPSGYAQVASDPTVVALAEKYKVSPAQISHAWHLARGTTAVPKSRDAGRQRANLWELPTLTADEVALLNTLHKDAHYCGYPGPRERDGEKLVFGWTFSQMGW</sequence>
<proteinExistence type="predicted"/>
<dbReference type="PRINTS" id="PR00069">
    <property type="entry name" value="ALDKETRDTASE"/>
</dbReference>
<evidence type="ECO:0000256" key="1">
    <source>
        <dbReference type="ARBA" id="ARBA00023002"/>
    </source>
</evidence>
<comment type="caution">
    <text evidence="7">The sequence shown here is derived from an EMBL/GenBank/DDBJ whole genome shotgun (WGS) entry which is preliminary data.</text>
</comment>
<dbReference type="FunFam" id="3.20.20.100:FF:000002">
    <property type="entry name" value="2,5-diketo-D-gluconic acid reductase A"/>
    <property type="match status" value="1"/>
</dbReference>
<dbReference type="InterPro" id="IPR020471">
    <property type="entry name" value="AKR"/>
</dbReference>
<evidence type="ECO:0000256" key="4">
    <source>
        <dbReference type="PIRSR" id="PIRSR000097-3"/>
    </source>
</evidence>
<keyword evidence="1" id="KW-0560">Oxidoreductase</keyword>
<dbReference type="EMBL" id="BPQB01000021">
    <property type="protein sequence ID" value="GJE91330.1"/>
    <property type="molecule type" value="Genomic_DNA"/>
</dbReference>
<organism evidence="7 8">
    <name type="scientific">Phanerochaete sordida</name>
    <dbReference type="NCBI Taxonomy" id="48140"/>
    <lineage>
        <taxon>Eukaryota</taxon>
        <taxon>Fungi</taxon>
        <taxon>Dikarya</taxon>
        <taxon>Basidiomycota</taxon>
        <taxon>Agaricomycotina</taxon>
        <taxon>Agaricomycetes</taxon>
        <taxon>Polyporales</taxon>
        <taxon>Phanerochaetaceae</taxon>
        <taxon>Phanerochaete</taxon>
    </lineage>
</organism>
<protein>
    <submittedName>
        <fullName evidence="7">Aldo/keto reductase</fullName>
    </submittedName>
</protein>
<evidence type="ECO:0000256" key="3">
    <source>
        <dbReference type="PIRSR" id="PIRSR000097-2"/>
    </source>
</evidence>
<dbReference type="CDD" id="cd19071">
    <property type="entry name" value="AKR_AKR1-5-like"/>
    <property type="match status" value="1"/>
</dbReference>
<dbReference type="PANTHER" id="PTHR11732">
    <property type="entry name" value="ALDO/KETO REDUCTASE"/>
    <property type="match status" value="1"/>
</dbReference>
<dbReference type="InterPro" id="IPR036812">
    <property type="entry name" value="NAD(P)_OxRdtase_dom_sf"/>
</dbReference>
<dbReference type="SUPFAM" id="SSF51430">
    <property type="entry name" value="NAD(P)-linked oxidoreductase"/>
    <property type="match status" value="1"/>
</dbReference>
<feature type="region of interest" description="Disordered" evidence="5">
    <location>
        <begin position="121"/>
        <end position="140"/>
    </location>
</feature>
<reference evidence="7 8" key="1">
    <citation type="submission" date="2021-08" db="EMBL/GenBank/DDBJ databases">
        <title>Draft Genome Sequence of Phanerochaete sordida strain YK-624.</title>
        <authorList>
            <person name="Mori T."/>
            <person name="Dohra H."/>
            <person name="Suzuki T."/>
            <person name="Kawagishi H."/>
            <person name="Hirai H."/>
        </authorList>
    </citation>
    <scope>NUCLEOTIDE SEQUENCE [LARGE SCALE GENOMIC DNA]</scope>
    <source>
        <strain evidence="7 8">YK-624</strain>
    </source>
</reference>
<dbReference type="InterPro" id="IPR023210">
    <property type="entry name" value="NADP_OxRdtase_dom"/>
</dbReference>
<accession>A0A9P3LDJ6</accession>
<name>A0A9P3LDJ6_9APHY</name>
<keyword evidence="8" id="KW-1185">Reference proteome</keyword>
<evidence type="ECO:0000313" key="8">
    <source>
        <dbReference type="Proteomes" id="UP000703269"/>
    </source>
</evidence>
<feature type="domain" description="NADP-dependent oxidoreductase" evidence="6">
    <location>
        <begin position="20"/>
        <end position="289"/>
    </location>
</feature>
<dbReference type="PROSITE" id="PS00062">
    <property type="entry name" value="ALDOKETO_REDUCTASE_2"/>
    <property type="match status" value="1"/>
</dbReference>
<gene>
    <name evidence="7" type="ORF">PsYK624_074790</name>
</gene>
<dbReference type="Gene3D" id="3.20.20.100">
    <property type="entry name" value="NADP-dependent oxidoreductase domain"/>
    <property type="match status" value="1"/>
</dbReference>
<dbReference type="Proteomes" id="UP000703269">
    <property type="component" value="Unassembled WGS sequence"/>
</dbReference>
<feature type="binding site" evidence="3">
    <location>
        <position position="113"/>
    </location>
    <ligand>
        <name>substrate</name>
    </ligand>
</feature>